<dbReference type="InterPro" id="IPR000462">
    <property type="entry name" value="CDP-OH_P_trans"/>
</dbReference>
<feature type="transmembrane region" description="Helical" evidence="12">
    <location>
        <begin position="166"/>
        <end position="191"/>
    </location>
</feature>
<dbReference type="GO" id="GO:0008444">
    <property type="term" value="F:CDP-diacylglycerol-glycerol-3-phosphate 3-phosphatidyltransferase activity"/>
    <property type="evidence" value="ECO:0007669"/>
    <property type="project" value="InterPro"/>
</dbReference>
<evidence type="ECO:0000256" key="1">
    <source>
        <dbReference type="ARBA" id="ARBA00004141"/>
    </source>
</evidence>
<gene>
    <name evidence="13" type="ORF">A6F49_01715</name>
</gene>
<evidence type="ECO:0000256" key="8">
    <source>
        <dbReference type="ARBA" id="ARBA00023136"/>
    </source>
</evidence>
<dbReference type="Proteomes" id="UP000078292">
    <property type="component" value="Unassembled WGS sequence"/>
</dbReference>
<dbReference type="InterPro" id="IPR050324">
    <property type="entry name" value="CDP-alcohol_PTase-I"/>
</dbReference>
<dbReference type="GO" id="GO:0046474">
    <property type="term" value="P:glycerophospholipid biosynthetic process"/>
    <property type="evidence" value="ECO:0007669"/>
    <property type="project" value="TreeGrafter"/>
</dbReference>
<keyword evidence="9" id="KW-0594">Phospholipid biosynthesis</keyword>
<dbReference type="InterPro" id="IPR004570">
    <property type="entry name" value="Phosphatidylglycerol_P_synth"/>
</dbReference>
<protein>
    <recommendedName>
        <fullName evidence="15">CDP-diacylglycerol--glycerol-3-phosphate 3-phosphatidyltransferase</fullName>
    </recommendedName>
</protein>
<comment type="similarity">
    <text evidence="2 11">Belongs to the CDP-alcohol phosphatidyltransferase class-I family.</text>
</comment>
<evidence type="ECO:0000256" key="10">
    <source>
        <dbReference type="ARBA" id="ARBA00023264"/>
    </source>
</evidence>
<evidence type="ECO:0000256" key="11">
    <source>
        <dbReference type="RuleBase" id="RU003750"/>
    </source>
</evidence>
<dbReference type="PIRSF" id="PIRSF000847">
    <property type="entry name" value="Phos_ph_gly_syn"/>
    <property type="match status" value="1"/>
</dbReference>
<sequence>MNRSQDPTPDSHRDLTVTDDWFTIPNLITMIRFLLVPVFVWFMFDSVYWNALLTLVVLFSTDWIDGFLARKLNQVSTVGQWLDPLADRLSLWVVVITVVLSGLAPLWLVFALVVPDLVLAGIMALLYAGNPQMKVTLLGKARTAALMVGVPLLLFAEAPFVEDTQLLHTIAIGVLAIGAAGHIVASLDYVIQGVNNAIQMRRQDLNPRSKADRETFLETR</sequence>
<keyword evidence="7" id="KW-0443">Lipid metabolism</keyword>
<keyword evidence="4 11" id="KW-0808">Transferase</keyword>
<keyword evidence="10" id="KW-1208">Phospholipid metabolism</keyword>
<evidence type="ECO:0000256" key="7">
    <source>
        <dbReference type="ARBA" id="ARBA00023098"/>
    </source>
</evidence>
<dbReference type="AlphaFoldDB" id="A0A1B7LV13"/>
<feature type="transmembrane region" description="Helical" evidence="12">
    <location>
        <begin position="89"/>
        <end position="107"/>
    </location>
</feature>
<evidence type="ECO:0000256" key="6">
    <source>
        <dbReference type="ARBA" id="ARBA00022989"/>
    </source>
</evidence>
<dbReference type="RefSeq" id="WP_043055633.1">
    <property type="nucleotide sequence ID" value="NZ_LXEY01000114.1"/>
</dbReference>
<keyword evidence="14" id="KW-1185">Reference proteome</keyword>
<dbReference type="Pfam" id="PF01066">
    <property type="entry name" value="CDP-OH_P_transf"/>
    <property type="match status" value="1"/>
</dbReference>
<dbReference type="STRING" id="1837282.A6F49_01715"/>
<keyword evidence="8 12" id="KW-0472">Membrane</keyword>
<dbReference type="OrthoDB" id="9796672at2"/>
<dbReference type="PANTHER" id="PTHR14269">
    <property type="entry name" value="CDP-DIACYLGLYCEROL--GLYCEROL-3-PHOSPHATE 3-PHOSPHATIDYLTRANSFERASE-RELATED"/>
    <property type="match status" value="1"/>
</dbReference>
<dbReference type="Gene3D" id="1.20.120.1760">
    <property type="match status" value="1"/>
</dbReference>
<keyword evidence="6 12" id="KW-1133">Transmembrane helix</keyword>
<keyword evidence="3" id="KW-0444">Lipid biosynthesis</keyword>
<evidence type="ECO:0000313" key="13">
    <source>
        <dbReference type="EMBL" id="OAV51827.1"/>
    </source>
</evidence>
<evidence type="ECO:0000256" key="4">
    <source>
        <dbReference type="ARBA" id="ARBA00022679"/>
    </source>
</evidence>
<dbReference type="PANTHER" id="PTHR14269:SF62">
    <property type="entry name" value="CDP-DIACYLGLYCEROL--GLYCEROL-3-PHOSPHATE 3-PHOSPHATIDYLTRANSFERASE 1, CHLOROPLASTIC"/>
    <property type="match status" value="1"/>
</dbReference>
<feature type="transmembrane region" description="Helical" evidence="12">
    <location>
        <begin position="21"/>
        <end position="42"/>
    </location>
</feature>
<evidence type="ECO:0000313" key="14">
    <source>
        <dbReference type="Proteomes" id="UP000078292"/>
    </source>
</evidence>
<evidence type="ECO:0000256" key="12">
    <source>
        <dbReference type="SAM" id="Phobius"/>
    </source>
</evidence>
<comment type="caution">
    <text evidence="13">The sequence shown here is derived from an EMBL/GenBank/DDBJ whole genome shotgun (WGS) entry which is preliminary data.</text>
</comment>
<dbReference type="GO" id="GO:0016020">
    <property type="term" value="C:membrane"/>
    <property type="evidence" value="ECO:0007669"/>
    <property type="project" value="UniProtKB-SubCell"/>
</dbReference>
<evidence type="ECO:0000256" key="5">
    <source>
        <dbReference type="ARBA" id="ARBA00022692"/>
    </source>
</evidence>
<dbReference type="InterPro" id="IPR043130">
    <property type="entry name" value="CDP-OH_PTrfase_TM_dom"/>
</dbReference>
<evidence type="ECO:0000256" key="2">
    <source>
        <dbReference type="ARBA" id="ARBA00010441"/>
    </source>
</evidence>
<evidence type="ECO:0000256" key="9">
    <source>
        <dbReference type="ARBA" id="ARBA00023209"/>
    </source>
</evidence>
<dbReference type="UniPathway" id="UPA00085"/>
<dbReference type="InterPro" id="IPR048254">
    <property type="entry name" value="CDP_ALCOHOL_P_TRANSF_CS"/>
</dbReference>
<feature type="transmembrane region" description="Helical" evidence="12">
    <location>
        <begin position="48"/>
        <end position="68"/>
    </location>
</feature>
<comment type="subcellular location">
    <subcellularLocation>
        <location evidence="1">Membrane</location>
        <topology evidence="1">Multi-pass membrane protein</topology>
    </subcellularLocation>
</comment>
<name>A0A1B7LV13_9MICC</name>
<dbReference type="EMBL" id="LXEY01000114">
    <property type="protein sequence ID" value="OAV51827.1"/>
    <property type="molecule type" value="Genomic_DNA"/>
</dbReference>
<keyword evidence="5 12" id="KW-0812">Transmembrane</keyword>
<proteinExistence type="inferred from homology"/>
<organism evidence="13 14">
    <name type="scientific">Enteractinococcus helveticum</name>
    <dbReference type="NCBI Taxonomy" id="1837282"/>
    <lineage>
        <taxon>Bacteria</taxon>
        <taxon>Bacillati</taxon>
        <taxon>Actinomycetota</taxon>
        <taxon>Actinomycetes</taxon>
        <taxon>Micrococcales</taxon>
        <taxon>Micrococcaceae</taxon>
    </lineage>
</organism>
<evidence type="ECO:0008006" key="15">
    <source>
        <dbReference type="Google" id="ProtNLM"/>
    </source>
</evidence>
<dbReference type="PROSITE" id="PS00379">
    <property type="entry name" value="CDP_ALCOHOL_P_TRANSF"/>
    <property type="match status" value="1"/>
</dbReference>
<reference evidence="13 14" key="1">
    <citation type="submission" date="2016-04" db="EMBL/GenBank/DDBJ databases">
        <title>First whole genome shotgun sequence of the bacterium Enteractinococcus sp. strain UASWS1574.</title>
        <authorList>
            <person name="Crovadore J."/>
            <person name="Chablais R."/>
            <person name="Lefort F."/>
        </authorList>
    </citation>
    <scope>NUCLEOTIDE SEQUENCE [LARGE SCALE GENOMIC DNA]</scope>
    <source>
        <strain evidence="13 14">UASWS1574</strain>
    </source>
</reference>
<evidence type="ECO:0000256" key="3">
    <source>
        <dbReference type="ARBA" id="ARBA00022516"/>
    </source>
</evidence>
<accession>A0A1B7LV13</accession>